<protein>
    <submittedName>
        <fullName evidence="1">Uncharacterized protein</fullName>
    </submittedName>
</protein>
<dbReference type="Proteomes" id="UP000642180">
    <property type="component" value="Unassembled WGS sequence"/>
</dbReference>
<name>A0A8J3APP3_9BURK</name>
<accession>A0A8J3APP3</accession>
<sequence>MLITMNVTPEQFAALVTEALQDPERMGSDPAYGVQLLRVGSGYHLRPVGYAPAVFVLECYRTIYSIYQPTVSVVPPPV</sequence>
<evidence type="ECO:0000313" key="1">
    <source>
        <dbReference type="EMBL" id="GGI17798.1"/>
    </source>
</evidence>
<keyword evidence="2" id="KW-1185">Reference proteome</keyword>
<evidence type="ECO:0000313" key="2">
    <source>
        <dbReference type="Proteomes" id="UP000642180"/>
    </source>
</evidence>
<reference evidence="2" key="1">
    <citation type="journal article" date="2019" name="Int. J. Syst. Evol. Microbiol.">
        <title>The Global Catalogue of Microorganisms (GCM) 10K type strain sequencing project: providing services to taxonomists for standard genome sequencing and annotation.</title>
        <authorList>
            <consortium name="The Broad Institute Genomics Platform"/>
            <consortium name="The Broad Institute Genome Sequencing Center for Infectious Disease"/>
            <person name="Wu L."/>
            <person name="Ma J."/>
        </authorList>
    </citation>
    <scope>NUCLEOTIDE SEQUENCE [LARGE SCALE GENOMIC DNA]</scope>
    <source>
        <strain evidence="2">CCM 2767</strain>
    </source>
</reference>
<gene>
    <name evidence="1" type="ORF">GCM10008066_10790</name>
</gene>
<proteinExistence type="predicted"/>
<comment type="caution">
    <text evidence="1">The sequence shown here is derived from an EMBL/GenBank/DDBJ whole genome shotgun (WGS) entry which is preliminary data.</text>
</comment>
<dbReference type="RefSeq" id="WP_188380234.1">
    <property type="nucleotide sequence ID" value="NZ_BMDI01000001.1"/>
</dbReference>
<organism evidence="1 2">
    <name type="scientific">Oxalicibacterium faecigallinarum</name>
    <dbReference type="NCBI Taxonomy" id="573741"/>
    <lineage>
        <taxon>Bacteria</taxon>
        <taxon>Pseudomonadati</taxon>
        <taxon>Pseudomonadota</taxon>
        <taxon>Betaproteobacteria</taxon>
        <taxon>Burkholderiales</taxon>
        <taxon>Oxalobacteraceae</taxon>
        <taxon>Oxalicibacterium</taxon>
    </lineage>
</organism>
<dbReference type="EMBL" id="BMDI01000001">
    <property type="protein sequence ID" value="GGI17798.1"/>
    <property type="molecule type" value="Genomic_DNA"/>
</dbReference>
<dbReference type="AlphaFoldDB" id="A0A8J3APP3"/>